<dbReference type="EMBL" id="JAMQOM010000011">
    <property type="protein sequence ID" value="MDS0223266.1"/>
    <property type="molecule type" value="Genomic_DNA"/>
</dbReference>
<feature type="transmembrane region" description="Helical" evidence="1">
    <location>
        <begin position="28"/>
        <end position="47"/>
    </location>
</feature>
<comment type="caution">
    <text evidence="3">The sequence shown here is derived from an EMBL/GenBank/DDBJ whole genome shotgun (WGS) entry which is preliminary data.</text>
</comment>
<protein>
    <submittedName>
        <fullName evidence="3">DUF4396 domain-containing protein</fullName>
    </submittedName>
</protein>
<keyword evidence="1" id="KW-1133">Transmembrane helix</keyword>
<dbReference type="InterPro" id="IPR025509">
    <property type="entry name" value="DUF4396"/>
</dbReference>
<dbReference type="AlphaFoldDB" id="A0AAE4JKN1"/>
<feature type="domain" description="DUF4396" evidence="2">
    <location>
        <begin position="93"/>
        <end position="225"/>
    </location>
</feature>
<dbReference type="RefSeq" id="WP_310897846.1">
    <property type="nucleotide sequence ID" value="NZ_JAMQOM010000011.1"/>
</dbReference>
<feature type="transmembrane region" description="Helical" evidence="1">
    <location>
        <begin position="103"/>
        <end position="124"/>
    </location>
</feature>
<sequence>MPLNGLLTQIEHALAPVRHVMKPILSDPLVMGVWALFVVASVGTLWWDIRERNQALPSLMKGVWTLVVLYSGPFGLAIYWYSGRSQISHDSLWRRGFRSTAHCYSGCGAGEVLGFALLAGLLALQSTLLVAAGTFALAYLFGYALTVGPLMQEGVGFGEAMLDALYSETPSITIMEIAAIGTDLLIASQAHISDLLFWGALAFSLSVGFVFAYPVNAILVYFGVKEGMKNPAEMGQSQSTGQVQAAD</sequence>
<feature type="transmembrane region" description="Helical" evidence="1">
    <location>
        <begin position="196"/>
        <end position="224"/>
    </location>
</feature>
<evidence type="ECO:0000313" key="4">
    <source>
        <dbReference type="Proteomes" id="UP001253439"/>
    </source>
</evidence>
<keyword evidence="1" id="KW-0472">Membrane</keyword>
<name>A0AAE4JKN1_9EURY</name>
<evidence type="ECO:0000313" key="3">
    <source>
        <dbReference type="EMBL" id="MDS0223266.1"/>
    </source>
</evidence>
<feature type="transmembrane region" description="Helical" evidence="1">
    <location>
        <begin position="62"/>
        <end position="82"/>
    </location>
</feature>
<keyword evidence="4" id="KW-1185">Reference proteome</keyword>
<proteinExistence type="predicted"/>
<reference evidence="3 4" key="1">
    <citation type="submission" date="2022-06" db="EMBL/GenBank/DDBJ databases">
        <title>Haloarcula sp. a new haloarchaeum isolate from saline soil.</title>
        <authorList>
            <person name="Strakova D."/>
            <person name="Galisteo C."/>
            <person name="Sanchez-Porro C."/>
            <person name="Ventosa A."/>
        </authorList>
    </citation>
    <scope>NUCLEOTIDE SEQUENCE [LARGE SCALE GENOMIC DNA]</scope>
    <source>
        <strain evidence="3 4">S1AR25-5A</strain>
    </source>
</reference>
<gene>
    <name evidence="3" type="ORF">NDI54_18140</name>
</gene>
<accession>A0AAE4JKN1</accession>
<feature type="transmembrane region" description="Helical" evidence="1">
    <location>
        <begin position="130"/>
        <end position="151"/>
    </location>
</feature>
<organism evidence="3 4">
    <name type="scientific">Haloarcula terrestris</name>
    <dbReference type="NCBI Taxonomy" id="2950533"/>
    <lineage>
        <taxon>Archaea</taxon>
        <taxon>Methanobacteriati</taxon>
        <taxon>Methanobacteriota</taxon>
        <taxon>Stenosarchaea group</taxon>
        <taxon>Halobacteria</taxon>
        <taxon>Halobacteriales</taxon>
        <taxon>Haloarculaceae</taxon>
        <taxon>Haloarcula</taxon>
    </lineage>
</organism>
<evidence type="ECO:0000256" key="1">
    <source>
        <dbReference type="SAM" id="Phobius"/>
    </source>
</evidence>
<evidence type="ECO:0000259" key="2">
    <source>
        <dbReference type="Pfam" id="PF14342"/>
    </source>
</evidence>
<keyword evidence="1" id="KW-0812">Transmembrane</keyword>
<dbReference type="Pfam" id="PF14342">
    <property type="entry name" value="DUF4396"/>
    <property type="match status" value="1"/>
</dbReference>
<dbReference type="Proteomes" id="UP001253439">
    <property type="component" value="Unassembled WGS sequence"/>
</dbReference>